<dbReference type="EMBL" id="PITJ01001889">
    <property type="protein sequence ID" value="TBT98136.1"/>
    <property type="molecule type" value="Genomic_DNA"/>
</dbReference>
<dbReference type="Proteomes" id="UP000292362">
    <property type="component" value="Unassembled WGS sequence"/>
</dbReference>
<organism evidence="2 3">
    <name type="scientific">Hamiltosporidium tvaerminnensis</name>
    <dbReference type="NCBI Taxonomy" id="1176355"/>
    <lineage>
        <taxon>Eukaryota</taxon>
        <taxon>Fungi</taxon>
        <taxon>Fungi incertae sedis</taxon>
        <taxon>Microsporidia</taxon>
        <taxon>Dubosqiidae</taxon>
        <taxon>Hamiltosporidium</taxon>
    </lineage>
</organism>
<evidence type="ECO:0000313" key="3">
    <source>
        <dbReference type="Proteomes" id="UP000292362"/>
    </source>
</evidence>
<dbReference type="AlphaFoldDB" id="A0A4Q9L751"/>
<reference evidence="2 3" key="1">
    <citation type="submission" date="2017-12" db="EMBL/GenBank/DDBJ databases">
        <authorList>
            <person name="Pombert J.-F."/>
            <person name="Haag K.L."/>
            <person name="Ebert D."/>
        </authorList>
    </citation>
    <scope>NUCLEOTIDE SEQUENCE [LARGE SCALE GENOMIC DNA]</scope>
    <source>
        <strain evidence="2">FI-OER-3-3</strain>
    </source>
</reference>
<name>A0A4Q9L751_9MICR</name>
<evidence type="ECO:0000313" key="2">
    <source>
        <dbReference type="EMBL" id="TBU03045.1"/>
    </source>
</evidence>
<protein>
    <submittedName>
        <fullName evidence="2">Uncharacterized protein</fullName>
    </submittedName>
</protein>
<dbReference type="EMBL" id="PITJ01000366">
    <property type="protein sequence ID" value="TBU03045.1"/>
    <property type="molecule type" value="Genomic_DNA"/>
</dbReference>
<accession>A0A4Q9L751</accession>
<dbReference type="VEuPathDB" id="MicrosporidiaDB:CWI37_1889p0010"/>
<proteinExistence type="predicted"/>
<dbReference type="VEuPathDB" id="MicrosporidiaDB:CWI37_0366p0010"/>
<comment type="caution">
    <text evidence="2">The sequence shown here is derived from an EMBL/GenBank/DDBJ whole genome shotgun (WGS) entry which is preliminary data.</text>
</comment>
<gene>
    <name evidence="2" type="ORF">CWI37_0366p0010</name>
    <name evidence="1" type="ORF">CWI37_1889p0010</name>
</gene>
<sequence length="110" mass="13030">MKLPPLKTFSISSPFPNKTIIQLAGVVIYKDSYYINIHDFYGEIKLYNRKFPDIINTGSYLFTCKVSNDVLFVIKIEKISVYDEIFFWIETKSYQRILRLTNSKKKNNFL</sequence>
<evidence type="ECO:0000313" key="1">
    <source>
        <dbReference type="EMBL" id="TBT98136.1"/>
    </source>
</evidence>